<evidence type="ECO:0000313" key="3">
    <source>
        <dbReference type="Proteomes" id="UP000240974"/>
    </source>
</evidence>
<proteinExistence type="predicted"/>
<name>A0A2T3FJQ9_9FIRM</name>
<feature type="domain" description="DUF1835" evidence="1">
    <location>
        <begin position="5"/>
        <end position="121"/>
    </location>
</feature>
<dbReference type="InterPro" id="IPR014973">
    <property type="entry name" value="DUF1835"/>
</dbReference>
<dbReference type="Proteomes" id="UP000240974">
    <property type="component" value="Unassembled WGS sequence"/>
</dbReference>
<dbReference type="EMBL" id="PYLQ01000036">
    <property type="protein sequence ID" value="PST35517.1"/>
    <property type="molecule type" value="Genomic_DNA"/>
</dbReference>
<organism evidence="2 3">
    <name type="scientific">Faecalibacillus intestinalis</name>
    <dbReference type="NCBI Taxonomy" id="1982626"/>
    <lineage>
        <taxon>Bacteria</taxon>
        <taxon>Bacillati</taxon>
        <taxon>Bacillota</taxon>
        <taxon>Erysipelotrichia</taxon>
        <taxon>Erysipelotrichales</taxon>
        <taxon>Coprobacillaceae</taxon>
        <taxon>Faecalibacillus</taxon>
    </lineage>
</organism>
<protein>
    <recommendedName>
        <fullName evidence="1">DUF1835 domain-containing protein</fullName>
    </recommendedName>
</protein>
<comment type="caution">
    <text evidence="2">The sequence shown here is derived from an EMBL/GenBank/DDBJ whole genome shotgun (WGS) entry which is preliminary data.</text>
</comment>
<evidence type="ECO:0000259" key="1">
    <source>
        <dbReference type="Pfam" id="PF08874"/>
    </source>
</evidence>
<gene>
    <name evidence="2" type="ORF">C7U54_14215</name>
</gene>
<reference evidence="2 3" key="1">
    <citation type="journal article" date="2019" name="Int. J. Syst. Evol. Microbiol.">
        <title>Faecalibacillus intestinalis gen. nov., sp. nov. and Faecalibacillus faecis sp. nov., isolated from human faeces.</title>
        <authorList>
            <person name="Seo B."/>
            <person name="Jeon K."/>
            <person name="Baek I."/>
            <person name="Lee Y.M."/>
            <person name="Baek K."/>
            <person name="Ko G."/>
        </authorList>
    </citation>
    <scope>NUCLEOTIDE SEQUENCE [LARGE SCALE GENOMIC DNA]</scope>
    <source>
        <strain evidence="2 3">SNUG30099</strain>
    </source>
</reference>
<evidence type="ECO:0000313" key="2">
    <source>
        <dbReference type="EMBL" id="PST35517.1"/>
    </source>
</evidence>
<dbReference type="Pfam" id="PF08874">
    <property type="entry name" value="DUF1835"/>
    <property type="match status" value="1"/>
</dbReference>
<sequence>MDKMIEVCFDSTTEANLRYLYATGFIDSDTILCCPDDYSLGNFKDFSINERYEQLCKYGVVDYGKRNKEYFYNKYSLFLNGLYKIKQGDKIRVWMSHVPMEMVDFFVVCYFLRDVLNRIYVCDANIVLQDISKHSALLNCPSDFMQLMNKMRSVSILRYSEIGEKIFLTNKPIKLIKNGEVIMMNEEDFDNFIYNVINSQKENNTERIVEEVLKKA</sequence>
<keyword evidence="3" id="KW-1185">Reference proteome</keyword>
<dbReference type="AlphaFoldDB" id="A0A2T3FJQ9"/>
<accession>A0A2T3FJQ9</accession>